<name>A0ACC1Y0A8_MELAZ</name>
<reference evidence="1 2" key="1">
    <citation type="journal article" date="2023" name="Science">
        <title>Complex scaffold remodeling in plant triterpene biosynthesis.</title>
        <authorList>
            <person name="De La Pena R."/>
            <person name="Hodgson H."/>
            <person name="Liu J.C."/>
            <person name="Stephenson M.J."/>
            <person name="Martin A.C."/>
            <person name="Owen C."/>
            <person name="Harkess A."/>
            <person name="Leebens-Mack J."/>
            <person name="Jimenez L.E."/>
            <person name="Osbourn A."/>
            <person name="Sattely E.S."/>
        </authorList>
    </citation>
    <scope>NUCLEOTIDE SEQUENCE [LARGE SCALE GENOMIC DNA]</scope>
    <source>
        <strain evidence="2">cv. JPN11</strain>
        <tissue evidence="1">Leaf</tissue>
    </source>
</reference>
<evidence type="ECO:0000313" key="2">
    <source>
        <dbReference type="Proteomes" id="UP001164539"/>
    </source>
</evidence>
<protein>
    <submittedName>
        <fullName evidence="1">Zinc finger CCCH domain-containing protein 19-like</fullName>
    </submittedName>
</protein>
<proteinExistence type="predicted"/>
<organism evidence="1 2">
    <name type="scientific">Melia azedarach</name>
    <name type="common">Chinaberry tree</name>
    <dbReference type="NCBI Taxonomy" id="155640"/>
    <lineage>
        <taxon>Eukaryota</taxon>
        <taxon>Viridiplantae</taxon>
        <taxon>Streptophyta</taxon>
        <taxon>Embryophyta</taxon>
        <taxon>Tracheophyta</taxon>
        <taxon>Spermatophyta</taxon>
        <taxon>Magnoliopsida</taxon>
        <taxon>eudicotyledons</taxon>
        <taxon>Gunneridae</taxon>
        <taxon>Pentapetalae</taxon>
        <taxon>rosids</taxon>
        <taxon>malvids</taxon>
        <taxon>Sapindales</taxon>
        <taxon>Meliaceae</taxon>
        <taxon>Melia</taxon>
    </lineage>
</organism>
<sequence>MENEGQEASKLPNSSVQVEDDSMNMTTAEAAATVMDSREEVKPETEPQCETESVTELSESQLPHQEQSLGEGKQVNEESIVGEREAVPELDEAELGGGEDESRDSQLVVTTVVGEEDGDSIDGEEKRGVANAVNAMDGGDLAVETSVVVGGGDDGDVIGKEEREVANGAEEMEDKALVADAAEHKEEKDDVVEKAEIGDETKEADVAREIEKRTGMAEETQIAEEEKGEKGADVAVRTDIEDETKAVDVAENTDVVDDMVEETHERAEMEKEDEEIAFETKAVDVAEQMEAADETKAVNDAEGTETADATKAVDVVQETEAADGTKAVDAPAETHERMETADETNAADAPEEMYDRAEMAEDREIVKQMDVADLARETESAEDGKVADVTETSTADVEVGDMEEETEMQDYETEFADAAGGERELAEEMEEEPEMLEATETEADTEMGDAREEAMEAGADVGDETDKPNMAEEMETGEEVEEVNKTVGGKRKRVGKNSKSPGRVPPRKKSEEDVCFICFDGGDLVLCDRRGCPKAYHPACVNRDEAFFRAKGRWNCGWHLCSTCEKNAHYMCYTCTFSLCKACIKDAVIFCVRGNKGFCETCMKTVMLIERNEQGNKEMDQVDFDDKNSWEYLFKDYWLDLKGRLSISSDELARAKNPWKGSDIQAGKQDSPDELYDVNIDGGQDSDSSGNAEATVSKRRKARKRSKSRAKEGDSPRTARATGVEGTSTDERGEWASKELLELVMHMRNGDKSVLSQFDVQTLLLEYIKKYKLRDPQRRTHVICDSRLQNLFGKPRVGHFEMLKLLESHFLAREDSQVDELQESVVDTEANQLEADGNSDALIRGNKDKKRKTRKKGDDRGLQSNLDDYAAIDMHNINLIYLRRNLVEESLEDADSFHDKVVGSFVRIRISGSVQKQDLYRLVQVVGTSRVAEPYKVGKRMTDILLEILNLNKTEVISIDIISNQEFTEDECKRLRQSIKCGLINRLTVGDIQEKALALQAVRVKDWMEAEILRLSHLRDRASDLGRRKELRECVEKLQLLKTPEERQRRLDEIPEIHSDPNMDPSYESEEDDGDTDDKRQVHAENYMRPRGSSFSRRGREPISPGKGGSFSNDSFSGTRNYAGGSKELSRNMSNKGFSNKGDDFVGAGEIVNDHLWNQARDKEIQQLNSWEKPRIAPNLETGGRNPHSVVLSESISRVVSENSPSPASTGVTQSTAKINESEKIWHYKDPSGKIQGPFSMVQLRKWSNTGYFPANLRIWRSNEKQDDAILLTDALNGKFHKDPPVVDISLSQTVLYSGKPHDAPLQQGMEAQVGGNSDFDQNRTAWNVHGALGSSGQSVGGNWKLQPEISSASGAVPSLEIPKQYREGWGSETNLPSPTPAQSTAVEARGKTFEKEWSPTPIKQSSSLMTANLFPGGNAGKQSPTVIVSESSQLTHFSTPPSSTSALRSNVDGLNVAHGVISASKTETGESHRMLVSPHQLPSSDSVVASMNPGVDIKNISASLQGLVQPVSTHITPIETHGWGSGLAARPETIDPSPKPGSGSQVWGNASSQNLEPNNPASLPAQSPAYGQPYASSFSTGNSSGVFPASGQSGMPSSDSWRPPVPSQSNVQPPAQPIAPWAMGASGNQSVVPRQGPENQSTGWGPMPGNPSMAWGGQLPATTNMNWGGPVQGQTPGNANSGWVAPGQGQAPKNAIPGWVPSGQGPAPVNANPGWVASGQGPPSGNANPGWAAPTGNPGMWGGEQNNSGDRFMSQRDRGSQGGDSGYGGGGGRPWNRQPSFGNRGGDSSRPPYNKGQRVCKFHESGHCKKGSQCDYLHT</sequence>
<gene>
    <name evidence="1" type="ORF">OWV82_011602</name>
</gene>
<dbReference type="EMBL" id="CM051399">
    <property type="protein sequence ID" value="KAJ4716612.1"/>
    <property type="molecule type" value="Genomic_DNA"/>
</dbReference>
<keyword evidence="2" id="KW-1185">Reference proteome</keyword>
<comment type="caution">
    <text evidence="1">The sequence shown here is derived from an EMBL/GenBank/DDBJ whole genome shotgun (WGS) entry which is preliminary data.</text>
</comment>
<dbReference type="Proteomes" id="UP001164539">
    <property type="component" value="Chromosome 6"/>
</dbReference>
<accession>A0ACC1Y0A8</accession>
<evidence type="ECO:0000313" key="1">
    <source>
        <dbReference type="EMBL" id="KAJ4716612.1"/>
    </source>
</evidence>